<accession>A0A653AKZ8</accession>
<dbReference type="Gene3D" id="2.60.40.3620">
    <property type="match status" value="3"/>
</dbReference>
<dbReference type="Pfam" id="PF14292">
    <property type="entry name" value="SusE"/>
    <property type="match status" value="1"/>
</dbReference>
<evidence type="ECO:0000313" key="2">
    <source>
        <dbReference type="EMBL" id="VBB48710.1"/>
    </source>
</evidence>
<dbReference type="EMBL" id="UPXZ01000043">
    <property type="protein sequence ID" value="VBB48710.1"/>
    <property type="molecule type" value="Genomic_DNA"/>
</dbReference>
<dbReference type="InterPro" id="IPR025970">
    <property type="entry name" value="SusE"/>
</dbReference>
<evidence type="ECO:0000259" key="1">
    <source>
        <dbReference type="Pfam" id="PF14292"/>
    </source>
</evidence>
<reference evidence="2" key="1">
    <citation type="submission" date="2018-07" db="EMBL/GenBank/DDBJ databases">
        <authorList>
            <consortium name="Genoscope - CEA"/>
            <person name="William W."/>
        </authorList>
    </citation>
    <scope>NUCLEOTIDE SEQUENCE</scope>
    <source>
        <strain evidence="2">IK1</strain>
    </source>
</reference>
<protein>
    <recommendedName>
        <fullName evidence="1">SusE outer membrane protein domain-containing protein</fullName>
    </recommendedName>
</protein>
<dbReference type="PROSITE" id="PS51257">
    <property type="entry name" value="PROKAR_LIPOPROTEIN"/>
    <property type="match status" value="1"/>
</dbReference>
<dbReference type="GO" id="GO:0019867">
    <property type="term" value="C:outer membrane"/>
    <property type="evidence" value="ECO:0007669"/>
    <property type="project" value="InterPro"/>
</dbReference>
<feature type="domain" description="SusE outer membrane protein" evidence="1">
    <location>
        <begin position="40"/>
        <end position="140"/>
    </location>
</feature>
<sequence length="480" mass="54094">MKKQYIRDRKNPFSNTKIWMAFILSIVVFVSCEQQVPDNIVKSGPIELSASSEEIVLNQKNYDTDAFKLNWTTGTNNGTGASISYLLQIDKQGNNFSAAINFDKGKAIYEQNFNVADLNDKLLNYWNIPANTQSALEARVITTVYSTPQVKDTSNVVIINVTPYQPVTNTLYIIGDASPYGWDANKAIALTPKEDNPTEFVFQGALGVGSFKFITTLGQFLPSYNKGATNEQLFYRTLDSEPDDKFNIAEAAVYKITVELPDMSIAIEKVDLPAYNELYIVGSATPIGWNIADAIKLVQSTSNPYIFTYTGVLLPGEFKFPVNRNTDWAQDMYMRTDDSHMYLHKGGDSDDNKWAIEKKGFYILTLNLSDNTIDIHREKLYMVGSATPIGWSIDKAIEMTEDDTDGCIFKYTGPMVAGEFKFPVNRNTDWGQDMYMRVDDENMYRHVGGSPDDNKWNITVDGNYEIIANIETLKLSFIKK</sequence>
<organism evidence="2">
    <name type="scientific">uncultured Paludibacter sp</name>
    <dbReference type="NCBI Taxonomy" id="497635"/>
    <lineage>
        <taxon>Bacteria</taxon>
        <taxon>Pseudomonadati</taxon>
        <taxon>Bacteroidota</taxon>
        <taxon>Bacteroidia</taxon>
        <taxon>Bacteroidales</taxon>
        <taxon>Paludibacteraceae</taxon>
        <taxon>Paludibacter</taxon>
        <taxon>environmental samples</taxon>
    </lineage>
</organism>
<gene>
    <name evidence="2" type="ORF">TRIP_D60011</name>
</gene>
<dbReference type="AlphaFoldDB" id="A0A653AKZ8"/>
<dbReference type="GO" id="GO:2001070">
    <property type="term" value="F:starch binding"/>
    <property type="evidence" value="ECO:0007669"/>
    <property type="project" value="InterPro"/>
</dbReference>
<proteinExistence type="predicted"/>
<name>A0A653AKZ8_9BACT</name>